<evidence type="ECO:0000313" key="1">
    <source>
        <dbReference type="EMBL" id="BAU32059.1"/>
    </source>
</evidence>
<protein>
    <submittedName>
        <fullName evidence="1">Uncharacterized protein</fullName>
    </submittedName>
</protein>
<reference evidence="1 2" key="2">
    <citation type="submission" date="2016-01" db="EMBL/GenBank/DDBJ databases">
        <title>Microcella alkaliphila JAM AC0309 whole genome shotgun sequence.</title>
        <authorList>
            <person name="Kurata A."/>
            <person name="Hirose Y."/>
            <person name="Kishimoto N."/>
            <person name="Kobayashi T."/>
        </authorList>
    </citation>
    <scope>NUCLEOTIDE SEQUENCE [LARGE SCALE GENOMIC DNA]</scope>
    <source>
        <strain evidence="1 2">JAM AC0309</strain>
    </source>
</reference>
<dbReference type="KEGG" id="malk:MalAC0309_1202"/>
<dbReference type="AlphaFoldDB" id="A0A0U5BMJ2"/>
<evidence type="ECO:0000313" key="2">
    <source>
        <dbReference type="Proteomes" id="UP000218965"/>
    </source>
</evidence>
<reference evidence="2" key="1">
    <citation type="submission" date="2015-12" db="EMBL/GenBank/DDBJ databases">
        <authorList>
            <person name="Shamseldin A."/>
            <person name="Moawad H."/>
            <person name="Abd El-Rahim W.M."/>
            <person name="Sadowsky M.J."/>
        </authorList>
    </citation>
    <scope>NUCLEOTIDE SEQUENCE [LARGE SCALE GENOMIC DNA]</scope>
    <source>
        <strain evidence="2">JAM AC0309</strain>
    </source>
</reference>
<name>A0A0U5BMJ2_9MICO</name>
<sequence length="267" mass="29549">MSAGTVDEGQRMPRSVLVAADELYLKISDSPRDVGLLDDLHAMVVPYSIQPSFHSDEIIKVRQHLLRTGKLVPGSLLIQNPYDRESYEFAESAIEAFASAKYHAMANVARLLGATEVQFKEARVETRQKEWAFGVKGGIKAVDADGDASSQVKDQIKAQLHGQLTFPGSRPRVLEALEYMKRRNLSDDRQLRDLVDMRDDRGVGDEDQNLVTSQVVRISGTREAEASFRSALSIANAGPIKALQISTTFTKSATSIRNIEIVTEITF</sequence>
<dbReference type="EMBL" id="AP017315">
    <property type="protein sequence ID" value="BAU32059.1"/>
    <property type="molecule type" value="Genomic_DNA"/>
</dbReference>
<dbReference type="OrthoDB" id="5114753at2"/>
<proteinExistence type="predicted"/>
<dbReference type="Proteomes" id="UP000218965">
    <property type="component" value="Chromosome"/>
</dbReference>
<gene>
    <name evidence="1" type="ORF">MalAC0309_1202</name>
</gene>
<dbReference type="RefSeq" id="WP_150129206.1">
    <property type="nucleotide sequence ID" value="NZ_AP017315.1"/>
</dbReference>
<organism evidence="1 2">
    <name type="scientific">Microcella alkaliphila</name>
    <dbReference type="NCBI Taxonomy" id="279828"/>
    <lineage>
        <taxon>Bacteria</taxon>
        <taxon>Bacillati</taxon>
        <taxon>Actinomycetota</taxon>
        <taxon>Actinomycetes</taxon>
        <taxon>Micrococcales</taxon>
        <taxon>Microbacteriaceae</taxon>
        <taxon>Microcella</taxon>
    </lineage>
</organism>
<accession>A0A0U5BMJ2</accession>